<dbReference type="Gene3D" id="3.40.50.740">
    <property type="match status" value="1"/>
</dbReference>
<dbReference type="InterPro" id="IPR006657">
    <property type="entry name" value="MoPterin_dinucl-bd_dom"/>
</dbReference>
<accession>A0ABQ3GJE5</accession>
<keyword evidence="13" id="KW-1185">Reference proteome</keyword>
<gene>
    <name evidence="12" type="ORF">GCM10008096_24140</name>
</gene>
<dbReference type="PANTHER" id="PTHR43105">
    <property type="entry name" value="RESPIRATORY NITRATE REDUCTASE"/>
    <property type="match status" value="1"/>
</dbReference>
<evidence type="ECO:0000256" key="2">
    <source>
        <dbReference type="ARBA" id="ARBA00001966"/>
    </source>
</evidence>
<comment type="cofactor">
    <cofactor evidence="2">
        <name>[4Fe-4S] cluster</name>
        <dbReference type="ChEBI" id="CHEBI:49883"/>
    </cofactor>
</comment>
<dbReference type="EMBL" id="BMXK01000010">
    <property type="protein sequence ID" value="GHD10511.1"/>
    <property type="molecule type" value="Genomic_DNA"/>
</dbReference>
<proteinExistence type="inferred from homology"/>
<keyword evidence="9" id="KW-0411">Iron-sulfur</keyword>
<evidence type="ECO:0000256" key="8">
    <source>
        <dbReference type="ARBA" id="ARBA00023004"/>
    </source>
</evidence>
<evidence type="ECO:0000256" key="4">
    <source>
        <dbReference type="ARBA" id="ARBA00022485"/>
    </source>
</evidence>
<comment type="cofactor">
    <cofactor evidence="1">
        <name>Mo-bis(molybdopterin guanine dinucleotide)</name>
        <dbReference type="ChEBI" id="CHEBI:60539"/>
    </cofactor>
</comment>
<dbReference type="Pfam" id="PF01568">
    <property type="entry name" value="Molydop_binding"/>
    <property type="match status" value="1"/>
</dbReference>
<dbReference type="SUPFAM" id="SSF50692">
    <property type="entry name" value="ADC-like"/>
    <property type="match status" value="1"/>
</dbReference>
<comment type="caution">
    <text evidence="12">The sequence shown here is derived from an EMBL/GenBank/DDBJ whole genome shotgun (WGS) entry which is preliminary data.</text>
</comment>
<keyword evidence="6" id="KW-0479">Metal-binding</keyword>
<dbReference type="Gene3D" id="3.40.228.10">
    <property type="entry name" value="Dimethylsulfoxide Reductase, domain 2"/>
    <property type="match status" value="1"/>
</dbReference>
<name>A0ABQ3GJE5_9MICC</name>
<dbReference type="InterPro" id="IPR050123">
    <property type="entry name" value="Prok_molybdopt-oxidoreductase"/>
</dbReference>
<evidence type="ECO:0000256" key="9">
    <source>
        <dbReference type="ARBA" id="ARBA00023014"/>
    </source>
</evidence>
<dbReference type="PIRSF" id="PIRSF000144">
    <property type="entry name" value="CbbBc"/>
    <property type="match status" value="1"/>
</dbReference>
<dbReference type="CDD" id="cd02767">
    <property type="entry name" value="MopB_ydeP"/>
    <property type="match status" value="1"/>
</dbReference>
<comment type="similarity">
    <text evidence="3">Belongs to the prokaryotic molybdopterin-containing oxidoreductase family.</text>
</comment>
<keyword evidence="7" id="KW-0560">Oxidoreductase</keyword>
<organism evidence="12 13">
    <name type="scientific">Zhihengliuella salsuginis</name>
    <dbReference type="NCBI Taxonomy" id="578222"/>
    <lineage>
        <taxon>Bacteria</taxon>
        <taxon>Bacillati</taxon>
        <taxon>Actinomycetota</taxon>
        <taxon>Actinomycetes</taxon>
        <taxon>Micrococcales</taxon>
        <taxon>Micrococcaceae</taxon>
        <taxon>Zhihengliuella</taxon>
    </lineage>
</organism>
<evidence type="ECO:0000256" key="5">
    <source>
        <dbReference type="ARBA" id="ARBA00022505"/>
    </source>
</evidence>
<feature type="domain" description="Molybdopterin dinucleotide-binding" evidence="11">
    <location>
        <begin position="650"/>
        <end position="755"/>
    </location>
</feature>
<dbReference type="Proteomes" id="UP000642819">
    <property type="component" value="Unassembled WGS sequence"/>
</dbReference>
<dbReference type="InterPro" id="IPR041953">
    <property type="entry name" value="YdeP_MopB"/>
</dbReference>
<reference evidence="13" key="1">
    <citation type="journal article" date="2019" name="Int. J. Syst. Evol. Microbiol.">
        <title>The Global Catalogue of Microorganisms (GCM) 10K type strain sequencing project: providing services to taxonomists for standard genome sequencing and annotation.</title>
        <authorList>
            <consortium name="The Broad Institute Genomics Platform"/>
            <consortium name="The Broad Institute Genome Sequencing Center for Infectious Disease"/>
            <person name="Wu L."/>
            <person name="Ma J."/>
        </authorList>
    </citation>
    <scope>NUCLEOTIDE SEQUENCE [LARGE SCALE GENOMIC DNA]</scope>
    <source>
        <strain evidence="13">KCTC 19466</strain>
    </source>
</reference>
<evidence type="ECO:0000313" key="12">
    <source>
        <dbReference type="EMBL" id="GHD10511.1"/>
    </source>
</evidence>
<evidence type="ECO:0000259" key="11">
    <source>
        <dbReference type="Pfam" id="PF01568"/>
    </source>
</evidence>
<feature type="domain" description="Molybdopterin oxidoreductase" evidence="10">
    <location>
        <begin position="122"/>
        <end position="491"/>
    </location>
</feature>
<dbReference type="SUPFAM" id="SSF53706">
    <property type="entry name" value="Formate dehydrogenase/DMSO reductase, domains 1-3"/>
    <property type="match status" value="1"/>
</dbReference>
<dbReference type="NCBIfam" id="TIGR01701">
    <property type="entry name" value="Fdhalpha-like"/>
    <property type="match status" value="1"/>
</dbReference>
<dbReference type="InterPro" id="IPR006656">
    <property type="entry name" value="Mopterin_OxRdtase"/>
</dbReference>
<dbReference type="InterPro" id="IPR010046">
    <property type="entry name" value="Mopterin_OxRdtse_a_bac"/>
</dbReference>
<keyword evidence="8" id="KW-0408">Iron</keyword>
<dbReference type="InterPro" id="IPR037951">
    <property type="entry name" value="MopB_CT_YdeP"/>
</dbReference>
<dbReference type="CDD" id="cd02787">
    <property type="entry name" value="MopB_CT_ydeP"/>
    <property type="match status" value="1"/>
</dbReference>
<dbReference type="PANTHER" id="PTHR43105:SF4">
    <property type="entry name" value="PROTEIN YDEP"/>
    <property type="match status" value="1"/>
</dbReference>
<protein>
    <submittedName>
        <fullName evidence="12">Formate dehydrogenase subunit alpha</fullName>
    </submittedName>
</protein>
<dbReference type="Pfam" id="PF00384">
    <property type="entry name" value="Molybdopterin"/>
    <property type="match status" value="1"/>
</dbReference>
<evidence type="ECO:0000259" key="10">
    <source>
        <dbReference type="Pfam" id="PF00384"/>
    </source>
</evidence>
<sequence length="775" mass="85182">MHKPAPVEDINEDDLDVKAPKTSAAGVKAVMVALERGVAQAGVSRTVRSMLQVNQPHGVDCPGCAWPETIKGRRKTAEFCENGAKALAEESTLRTADRDWWAAHPISELRGKTEYWLGNQGRITEPMMITAGEDHYRPISWNEAFTTIAEHIHATTPDKCAFYTSGRTANETAFMYQLFARSLGTNNLPDCSNMCHESSGSAMTPTIGIGKGTVSLEDFDHADVIMIVGQNPGTNHPRMLSALAEARERGAKVIAVNPLPEAGLMNFKDPQKINGVVGSGDRISDEFLQIKVGGDLALFQALGHLLLQEEERAPGTVVDHDFLAENTEGFDVYREARSVIDWDATEEATGLSRLEIATVANLLAKSKGTIICWALGLTQQPHSVDTIREIVNLLLLQGNFGKPGAGACPVRGHSNVQGDRTMGIWEKPPEHWLARLDAEFGIESPREHGHDSVETQQAFENGDVDVFVSMGGNFSLACSDTEAIEAGMMRAGLTVHISTKPNRSHVVHGKTSIILPTLGRTDRDDKHPSGPQFLSVEDSMSVVKSTQGRLAPVSDHLLAEPVIVARMAAAVLGEDHPVDWKAMAEDYDVIRDHISRVVPGFEDFNARVRRRNGFVLPNPPRDTRSFATESGRAHFTISPLEYLMAPEGHLILQTMRSHDQYNTTFYGQDDRYRGIKGGRRVILVHPDDLVELGFEDRQLVDVISSFAGTERRANRFRLVGYPTARGCAAAYYPEANGLVHRELVARESNTPGYKAMMVRFVPHTEEPSSTFDDRS</sequence>
<evidence type="ECO:0000256" key="1">
    <source>
        <dbReference type="ARBA" id="ARBA00001942"/>
    </source>
</evidence>
<evidence type="ECO:0000313" key="13">
    <source>
        <dbReference type="Proteomes" id="UP000642819"/>
    </source>
</evidence>
<evidence type="ECO:0000256" key="7">
    <source>
        <dbReference type="ARBA" id="ARBA00023002"/>
    </source>
</evidence>
<evidence type="ECO:0000256" key="6">
    <source>
        <dbReference type="ARBA" id="ARBA00022723"/>
    </source>
</evidence>
<evidence type="ECO:0000256" key="3">
    <source>
        <dbReference type="ARBA" id="ARBA00010312"/>
    </source>
</evidence>
<dbReference type="RefSeq" id="WP_189350842.1">
    <property type="nucleotide sequence ID" value="NZ_BMXK01000010.1"/>
</dbReference>
<keyword evidence="5" id="KW-0500">Molybdenum</keyword>
<dbReference type="InterPro" id="IPR009010">
    <property type="entry name" value="Asp_de-COase-like_dom_sf"/>
</dbReference>
<keyword evidence="4" id="KW-0004">4Fe-4S</keyword>